<name>A7HYB8_PARL1</name>
<organism evidence="4 5">
    <name type="scientific">Parvibaculum lavamentivorans (strain DS-1 / DSM 13023 / NCIMB 13966)</name>
    <dbReference type="NCBI Taxonomy" id="402881"/>
    <lineage>
        <taxon>Bacteria</taxon>
        <taxon>Pseudomonadati</taxon>
        <taxon>Pseudomonadota</taxon>
        <taxon>Alphaproteobacteria</taxon>
        <taxon>Hyphomicrobiales</taxon>
        <taxon>Parvibaculaceae</taxon>
        <taxon>Parvibaculum</taxon>
    </lineage>
</organism>
<dbReference type="PANTHER" id="PTHR33371:SF4">
    <property type="entry name" value="INTERMEMBRANE PHOSPHOLIPID TRANSPORT SYSTEM BINDING PROTEIN MLAD"/>
    <property type="match status" value="1"/>
</dbReference>
<dbReference type="STRING" id="402881.Plav_3296"/>
<protein>
    <submittedName>
        <fullName evidence="4">Mammalian cell entry related domain protein</fullName>
    </submittedName>
</protein>
<feature type="domain" description="Mce/MlaD" evidence="3">
    <location>
        <begin position="36"/>
        <end position="113"/>
    </location>
</feature>
<evidence type="ECO:0000256" key="1">
    <source>
        <dbReference type="SAM" id="MobiDB-lite"/>
    </source>
</evidence>
<keyword evidence="2" id="KW-0812">Transmembrane</keyword>
<dbReference type="Pfam" id="PF02470">
    <property type="entry name" value="MlaD"/>
    <property type="match status" value="1"/>
</dbReference>
<keyword evidence="2" id="KW-0472">Membrane</keyword>
<evidence type="ECO:0000313" key="5">
    <source>
        <dbReference type="Proteomes" id="UP000006377"/>
    </source>
</evidence>
<gene>
    <name evidence="4" type="ordered locus">Plav_3296</name>
</gene>
<accession>A7HYB8</accession>
<keyword evidence="5" id="KW-1185">Reference proteome</keyword>
<dbReference type="InterPro" id="IPR052336">
    <property type="entry name" value="MlaD_Phospholipid_Transporter"/>
</dbReference>
<dbReference type="Proteomes" id="UP000006377">
    <property type="component" value="Chromosome"/>
</dbReference>
<dbReference type="HOGENOM" id="CLU_107027_1_0_5"/>
<evidence type="ECO:0000313" key="4">
    <source>
        <dbReference type="EMBL" id="ABS64901.1"/>
    </source>
</evidence>
<feature type="transmembrane region" description="Helical" evidence="2">
    <location>
        <begin position="6"/>
        <end position="26"/>
    </location>
</feature>
<dbReference type="KEGG" id="pla:Plav_3296"/>
<dbReference type="NCBIfam" id="TIGR04430">
    <property type="entry name" value="OM_asym_MlaD"/>
    <property type="match status" value="1"/>
</dbReference>
<dbReference type="OrthoDB" id="9808689at2"/>
<dbReference type="GO" id="GO:0015914">
    <property type="term" value="P:phospholipid transport"/>
    <property type="evidence" value="ECO:0007669"/>
    <property type="project" value="InterPro"/>
</dbReference>
<reference evidence="4 5" key="1">
    <citation type="journal article" date="2011" name="Stand. Genomic Sci.">
        <title>Complete genome sequence of Parvibaculum lavamentivorans type strain (DS-1(T)).</title>
        <authorList>
            <person name="Schleheck D."/>
            <person name="Weiss M."/>
            <person name="Pitluck S."/>
            <person name="Bruce D."/>
            <person name="Land M.L."/>
            <person name="Han S."/>
            <person name="Saunders E."/>
            <person name="Tapia R."/>
            <person name="Detter C."/>
            <person name="Brettin T."/>
            <person name="Han J."/>
            <person name="Woyke T."/>
            <person name="Goodwin L."/>
            <person name="Pennacchio L."/>
            <person name="Nolan M."/>
            <person name="Cook A.M."/>
            <person name="Kjelleberg S."/>
            <person name="Thomas T."/>
        </authorList>
    </citation>
    <scope>NUCLEOTIDE SEQUENCE [LARGE SCALE GENOMIC DNA]</scope>
    <source>
        <strain evidence="5">DS-1 / DSM 13023 / NCIMB 13966</strain>
    </source>
</reference>
<proteinExistence type="predicted"/>
<evidence type="ECO:0000256" key="2">
    <source>
        <dbReference type="SAM" id="Phobius"/>
    </source>
</evidence>
<dbReference type="RefSeq" id="WP_012112229.1">
    <property type="nucleotide sequence ID" value="NC_009719.1"/>
</dbReference>
<dbReference type="eggNOG" id="COG1463">
    <property type="taxonomic scope" value="Bacteria"/>
</dbReference>
<feature type="compositionally biased region" description="Low complexity" evidence="1">
    <location>
        <begin position="153"/>
        <end position="164"/>
    </location>
</feature>
<dbReference type="EMBL" id="CP000774">
    <property type="protein sequence ID" value="ABS64901.1"/>
    <property type="molecule type" value="Genomic_DNA"/>
</dbReference>
<feature type="region of interest" description="Disordered" evidence="1">
    <location>
        <begin position="145"/>
        <end position="164"/>
    </location>
</feature>
<evidence type="ECO:0000259" key="3">
    <source>
        <dbReference type="Pfam" id="PF02470"/>
    </source>
</evidence>
<dbReference type="AlphaFoldDB" id="A7HYB8"/>
<keyword evidence="2" id="KW-1133">Transmembrane helix</keyword>
<dbReference type="InterPro" id="IPR030970">
    <property type="entry name" value="ABC_MlaD"/>
</dbReference>
<dbReference type="PANTHER" id="PTHR33371">
    <property type="entry name" value="INTERMEMBRANE PHOSPHOLIPID TRANSPORT SYSTEM BINDING PROTEIN MLAD-RELATED"/>
    <property type="match status" value="1"/>
</dbReference>
<sequence length="164" mass="16529">MQSNLVETLIGTLVVAVAAVFLFYGYSASGMRGSAGYHVNAAFSGIDGLANGADVRVSGIKVGTVVRQNLDPETFQAVVTLDIAQNVKLPDDSSAKITSEGLLGGSYISVTPGGSEEYLADGGEIMFTQGSVDLMSLIGQAVFSTQGGGDSSGGSPAADPMGGQ</sequence>
<dbReference type="InterPro" id="IPR003399">
    <property type="entry name" value="Mce/MlaD"/>
</dbReference>